<protein>
    <recommendedName>
        <fullName evidence="4">HEAT repeat domain-containing protein</fullName>
    </recommendedName>
</protein>
<feature type="signal peptide" evidence="1">
    <location>
        <begin position="1"/>
        <end position="19"/>
    </location>
</feature>
<evidence type="ECO:0000313" key="3">
    <source>
        <dbReference type="Proteomes" id="UP000178485"/>
    </source>
</evidence>
<dbReference type="AlphaFoldDB" id="A0A1G4G5L1"/>
<organism evidence="2 3">
    <name type="scientific">Petrimonas mucosa</name>
    <dbReference type="NCBI Taxonomy" id="1642646"/>
    <lineage>
        <taxon>Bacteria</taxon>
        <taxon>Pseudomonadati</taxon>
        <taxon>Bacteroidota</taxon>
        <taxon>Bacteroidia</taxon>
        <taxon>Bacteroidales</taxon>
        <taxon>Dysgonomonadaceae</taxon>
        <taxon>Petrimonas</taxon>
    </lineage>
</organism>
<name>A0A1G4G5L1_9BACT</name>
<dbReference type="SUPFAM" id="SSF48371">
    <property type="entry name" value="ARM repeat"/>
    <property type="match status" value="1"/>
</dbReference>
<feature type="chain" id="PRO_5009603832" description="HEAT repeat domain-containing protein" evidence="1">
    <location>
        <begin position="20"/>
        <end position="717"/>
    </location>
</feature>
<proteinExistence type="predicted"/>
<dbReference type="EMBL" id="LT608328">
    <property type="protein sequence ID" value="SCM56668.1"/>
    <property type="molecule type" value="Genomic_DNA"/>
</dbReference>
<evidence type="ECO:0008006" key="4">
    <source>
        <dbReference type="Google" id="ProtNLM"/>
    </source>
</evidence>
<reference evidence="2 3" key="1">
    <citation type="submission" date="2016-08" db="EMBL/GenBank/DDBJ databases">
        <authorList>
            <person name="Seilhamer J.J."/>
        </authorList>
    </citation>
    <scope>NUCLEOTIDE SEQUENCE [LARGE SCALE GENOMIC DNA]</scope>
    <source>
        <strain evidence="2">ING2-E5A</strain>
    </source>
</reference>
<dbReference type="KEGG" id="pmuc:ING2E5A_0990"/>
<dbReference type="Proteomes" id="UP000178485">
    <property type="component" value="Chromosome i"/>
</dbReference>
<dbReference type="InterPro" id="IPR016024">
    <property type="entry name" value="ARM-type_fold"/>
</dbReference>
<evidence type="ECO:0000313" key="2">
    <source>
        <dbReference type="EMBL" id="SCM56668.1"/>
    </source>
</evidence>
<keyword evidence="3" id="KW-1185">Reference proteome</keyword>
<dbReference type="InterPro" id="IPR011989">
    <property type="entry name" value="ARM-like"/>
</dbReference>
<keyword evidence="1" id="KW-0732">Signal</keyword>
<accession>A0A1G4G5L1</accession>
<dbReference type="Gene3D" id="1.25.10.10">
    <property type="entry name" value="Leucine-rich Repeat Variant"/>
    <property type="match status" value="1"/>
</dbReference>
<gene>
    <name evidence="2" type="ORF">ING2E5A_0990</name>
</gene>
<evidence type="ECO:0000256" key="1">
    <source>
        <dbReference type="SAM" id="SignalP"/>
    </source>
</evidence>
<dbReference type="STRING" id="1642646.ING2E5A_0990"/>
<sequence>MKICKIVLALSLLMASSHVSPQSHQRLFAIVVDPAVSENCGASIDAYARSIRADGLETLIIVDKWHVPDSIRVQLQQLYLNNHLEGAVFIGDIPVPMIRDAQHLTTAFKMDQRRPWDQSSIPSDRFYDDFDLQFEYLKQDSLQPLLHYYSLSPKGAQTVKSEIYTARIKPPKYEGKSRFDLISTFLEKAVREKASARRISQITYFAGNGYHSNSLAARIDERFSLTNQFSVLTNGKGKLNYIDHTYDEFIKGRLMAELEREDLDLAILHHHGAEDTQYLNASPYSIMADKWLEMARKFFRGKIRNAKDTTASKQYYIEKYNVPESWVNNAFDPAVMLKDSLADAAMDIHIDDLKNFTPAARFIMLDACFNGSFHLEDYISGHYIFNPGHTVVVKANSVNTLQDIWSNQLIGLLELGVSVGNWAKEQFTLESHLIGDPTYMYAASREGGDKLNFAMAHKKDDTGYWKKLLKDKHPEVRALAMKRLAAKGAISPEQLFSIQRSDSSPTARLMAYRLIKKSEDNLAISSILAGLRDDYELLNRFAAIDASENQSPQLLDELIGMWIAPGTSQRVSYQVKGAVELYEKEAALAAYDKALEGKQGIWYDERRAERGNFERILISKESDMKGLLDPATETRNNRFTITALRNSQQAAYLDTLFRFMRESHDQTLRQLLAEALGWYTQSWRKQEIIDFCKSQIEVEKDDLVKRELQRTLRRLTD</sequence>
<dbReference type="RefSeq" id="WP_154670033.1">
    <property type="nucleotide sequence ID" value="NZ_LT608328.1"/>
</dbReference>